<name>A0A1G9XB89_9ACTO</name>
<evidence type="ECO:0000313" key="2">
    <source>
        <dbReference type="Proteomes" id="UP000199671"/>
    </source>
</evidence>
<dbReference type="OrthoDB" id="9787478at2"/>
<gene>
    <name evidence="1" type="ORF">SAMN04487766_10966</name>
</gene>
<proteinExistence type="predicted"/>
<dbReference type="Pfam" id="PF07505">
    <property type="entry name" value="DUF5131"/>
    <property type="match status" value="1"/>
</dbReference>
<dbReference type="RefSeq" id="WP_092610960.1">
    <property type="nucleotide sequence ID" value="NZ_FNHU01000009.1"/>
</dbReference>
<dbReference type="EMBL" id="FNHU01000009">
    <property type="protein sequence ID" value="SDM94010.1"/>
    <property type="molecule type" value="Genomic_DNA"/>
</dbReference>
<protein>
    <submittedName>
        <fullName evidence="1">Protein gp37</fullName>
    </submittedName>
</protein>
<dbReference type="Proteomes" id="UP000199671">
    <property type="component" value="Unassembled WGS sequence"/>
</dbReference>
<sequence length="291" mass="32975">MHDTWNPWHGCRRVSEGCDHCFMMFRDASWGVDGEAIRRVGPVGFRYPLAVDRTGAYKVRAGEMLRVCMTSDFFLRQADPWREEAWDIIRARPDVKFFLLTKRPHRVARCLPSDWGDGWDNVMLSVSIENQRRADQRLPVLLDLPFAHKGAMAAPLIGPIELGRYLSDGQIEQLIVGGENYGGARPLDVDWVRSLRAQCEQADVSMTFIETGSTLIKDGRTYRMGSKRNQSVQAHRSGLSYAARSRRPWHLRAPLGWEIPAAELHVPQFDGDCLTCGSRPICNGLYQGRCA</sequence>
<evidence type="ECO:0000313" key="1">
    <source>
        <dbReference type="EMBL" id="SDM94010.1"/>
    </source>
</evidence>
<organism evidence="1 2">
    <name type="scientific">Actinomyces ruminicola</name>
    <dbReference type="NCBI Taxonomy" id="332524"/>
    <lineage>
        <taxon>Bacteria</taxon>
        <taxon>Bacillati</taxon>
        <taxon>Actinomycetota</taxon>
        <taxon>Actinomycetes</taxon>
        <taxon>Actinomycetales</taxon>
        <taxon>Actinomycetaceae</taxon>
        <taxon>Actinomyces</taxon>
    </lineage>
</organism>
<dbReference type="AlphaFoldDB" id="A0A1G9XB89"/>
<dbReference type="InterPro" id="IPR011101">
    <property type="entry name" value="DUF5131"/>
</dbReference>
<accession>A0A1G9XB89</accession>
<reference evidence="1 2" key="1">
    <citation type="submission" date="2016-10" db="EMBL/GenBank/DDBJ databases">
        <authorList>
            <person name="de Groot N.N."/>
        </authorList>
    </citation>
    <scope>NUCLEOTIDE SEQUENCE [LARGE SCALE GENOMIC DNA]</scope>
    <source>
        <strain evidence="1 2">KPR-7B</strain>
    </source>
</reference>